<dbReference type="PANTHER" id="PTHR43415">
    <property type="entry name" value="SPERMIDINE N(1)-ACETYLTRANSFERASE"/>
    <property type="match status" value="1"/>
</dbReference>
<dbReference type="SUPFAM" id="SSF55729">
    <property type="entry name" value="Acyl-CoA N-acyltransferases (Nat)"/>
    <property type="match status" value="1"/>
</dbReference>
<evidence type="ECO:0000313" key="2">
    <source>
        <dbReference type="EMBL" id="OGK17511.1"/>
    </source>
</evidence>
<evidence type="ECO:0000313" key="3">
    <source>
        <dbReference type="Proteomes" id="UP000177208"/>
    </source>
</evidence>
<proteinExistence type="predicted"/>
<dbReference type="PANTHER" id="PTHR43415:SF3">
    <property type="entry name" value="GNAT-FAMILY ACETYLTRANSFERASE"/>
    <property type="match status" value="1"/>
</dbReference>
<gene>
    <name evidence="2" type="ORF">A2774_00785</name>
</gene>
<comment type="caution">
    <text evidence="2">The sequence shown here is derived from an EMBL/GenBank/DDBJ whole genome shotgun (WGS) entry which is preliminary data.</text>
</comment>
<name>A0A1F7GF11_9BACT</name>
<dbReference type="InterPro" id="IPR000182">
    <property type="entry name" value="GNAT_dom"/>
</dbReference>
<protein>
    <recommendedName>
        <fullName evidence="1">N-acetyltransferase domain-containing protein</fullName>
    </recommendedName>
</protein>
<dbReference type="InterPro" id="IPR016181">
    <property type="entry name" value="Acyl_CoA_acyltransferase"/>
</dbReference>
<reference evidence="2 3" key="1">
    <citation type="journal article" date="2016" name="Nat. Commun.">
        <title>Thousands of microbial genomes shed light on interconnected biogeochemical processes in an aquifer system.</title>
        <authorList>
            <person name="Anantharaman K."/>
            <person name="Brown C.T."/>
            <person name="Hug L.A."/>
            <person name="Sharon I."/>
            <person name="Castelle C.J."/>
            <person name="Probst A.J."/>
            <person name="Thomas B.C."/>
            <person name="Singh A."/>
            <person name="Wilkins M.J."/>
            <person name="Karaoz U."/>
            <person name="Brodie E.L."/>
            <person name="Williams K.H."/>
            <person name="Hubbard S.S."/>
            <person name="Banfield J.F."/>
        </authorList>
    </citation>
    <scope>NUCLEOTIDE SEQUENCE [LARGE SCALE GENOMIC DNA]</scope>
</reference>
<evidence type="ECO:0000259" key="1">
    <source>
        <dbReference type="PROSITE" id="PS51186"/>
    </source>
</evidence>
<accession>A0A1F7GF11</accession>
<dbReference type="AlphaFoldDB" id="A0A1F7GF11"/>
<feature type="domain" description="N-acetyltransferase" evidence="1">
    <location>
        <begin position="49"/>
        <end position="194"/>
    </location>
</feature>
<dbReference type="Pfam" id="PF00583">
    <property type="entry name" value="Acetyltransf_1"/>
    <property type="match status" value="1"/>
</dbReference>
<dbReference type="GO" id="GO:0016747">
    <property type="term" value="F:acyltransferase activity, transferring groups other than amino-acyl groups"/>
    <property type="evidence" value="ECO:0007669"/>
    <property type="project" value="InterPro"/>
</dbReference>
<dbReference type="Gene3D" id="3.40.630.30">
    <property type="match status" value="1"/>
</dbReference>
<sequence length="214" mass="25379">MPAKKLILEKIKQVKTLPFPSKLLTCKFDRLTYNLLPLTHESVKDKNVVKLLARWRKKHEFWFQSQFKVTDKGTKIWLQKKVIDTPDRILFLIKADGKYIGHVGFFRFNFKDLTCEIDNVVRGELHYPGIIGNALEHLMAWGKKKLFLNSYTLETTSDNQRAIKLYTRLGFVEDKRIPLIYVKRKDFSEWIKAAKDHKKEIKRYNIFMKFGSQP</sequence>
<dbReference type="Proteomes" id="UP000177208">
    <property type="component" value="Unassembled WGS sequence"/>
</dbReference>
<dbReference type="EMBL" id="MFZG01000005">
    <property type="protein sequence ID" value="OGK17511.1"/>
    <property type="molecule type" value="Genomic_DNA"/>
</dbReference>
<dbReference type="PROSITE" id="PS51186">
    <property type="entry name" value="GNAT"/>
    <property type="match status" value="1"/>
</dbReference>
<organism evidence="2 3">
    <name type="scientific">Candidatus Roizmanbacteria bacterium RIFCSPHIGHO2_01_FULL_39_12c</name>
    <dbReference type="NCBI Taxonomy" id="1802031"/>
    <lineage>
        <taxon>Bacteria</taxon>
        <taxon>Candidatus Roizmaniibacteriota</taxon>
    </lineage>
</organism>